<organism evidence="8 9">
    <name type="scientific">Sphingorhabdus rigui</name>
    <dbReference type="NCBI Taxonomy" id="1282858"/>
    <lineage>
        <taxon>Bacteria</taxon>
        <taxon>Pseudomonadati</taxon>
        <taxon>Pseudomonadota</taxon>
        <taxon>Alphaproteobacteria</taxon>
        <taxon>Sphingomonadales</taxon>
        <taxon>Sphingomonadaceae</taxon>
        <taxon>Sphingorhabdus</taxon>
    </lineage>
</organism>
<feature type="transmembrane region" description="Helical" evidence="7">
    <location>
        <begin position="254"/>
        <end position="274"/>
    </location>
</feature>
<evidence type="ECO:0000313" key="9">
    <source>
        <dbReference type="Proteomes" id="UP000581447"/>
    </source>
</evidence>
<dbReference type="PANTHER" id="PTHR43549:SF3">
    <property type="entry name" value="MULTIDRUG RESISTANCE PROTEIN YPNP-RELATED"/>
    <property type="match status" value="1"/>
</dbReference>
<comment type="caution">
    <text evidence="8">The sequence shown here is derived from an EMBL/GenBank/DDBJ whole genome shotgun (WGS) entry which is preliminary data.</text>
</comment>
<dbReference type="Proteomes" id="UP000581447">
    <property type="component" value="Unassembled WGS sequence"/>
</dbReference>
<dbReference type="InterPro" id="IPR048279">
    <property type="entry name" value="MdtK-like"/>
</dbReference>
<dbReference type="Pfam" id="PF01554">
    <property type="entry name" value="MatE"/>
    <property type="match status" value="2"/>
</dbReference>
<evidence type="ECO:0000256" key="4">
    <source>
        <dbReference type="ARBA" id="ARBA00022692"/>
    </source>
</evidence>
<evidence type="ECO:0000313" key="8">
    <source>
        <dbReference type="EMBL" id="MBB3943909.1"/>
    </source>
</evidence>
<proteinExistence type="predicted"/>
<dbReference type="GO" id="GO:0005886">
    <property type="term" value="C:plasma membrane"/>
    <property type="evidence" value="ECO:0007669"/>
    <property type="project" value="UniProtKB-SubCell"/>
</dbReference>
<dbReference type="PANTHER" id="PTHR43549">
    <property type="entry name" value="MULTIDRUG RESISTANCE PROTEIN YPNP-RELATED"/>
    <property type="match status" value="1"/>
</dbReference>
<dbReference type="AlphaFoldDB" id="A0A840AZS7"/>
<evidence type="ECO:0000256" key="5">
    <source>
        <dbReference type="ARBA" id="ARBA00022989"/>
    </source>
</evidence>
<feature type="transmembrane region" description="Helical" evidence="7">
    <location>
        <begin position="53"/>
        <end position="76"/>
    </location>
</feature>
<protein>
    <submittedName>
        <fullName evidence="8">Putative MATE family efflux protein</fullName>
    </submittedName>
</protein>
<feature type="transmembrane region" description="Helical" evidence="7">
    <location>
        <begin position="326"/>
        <end position="348"/>
    </location>
</feature>
<keyword evidence="9" id="KW-1185">Reference proteome</keyword>
<keyword evidence="4 7" id="KW-0812">Transmembrane</keyword>
<dbReference type="InterPro" id="IPR002528">
    <property type="entry name" value="MATE_fam"/>
</dbReference>
<gene>
    <name evidence="8" type="ORF">GGR91_002173</name>
</gene>
<comment type="subcellular location">
    <subcellularLocation>
        <location evidence="1">Cell inner membrane</location>
        <topology evidence="1">Multi-pass membrane protein</topology>
    </subcellularLocation>
</comment>
<name>A0A840AZS7_9SPHN</name>
<dbReference type="CDD" id="cd13138">
    <property type="entry name" value="MATE_yoeA_like"/>
    <property type="match status" value="1"/>
</dbReference>
<evidence type="ECO:0000256" key="2">
    <source>
        <dbReference type="ARBA" id="ARBA00022448"/>
    </source>
</evidence>
<keyword evidence="2" id="KW-0813">Transport</keyword>
<reference evidence="8 9" key="1">
    <citation type="submission" date="2020-08" db="EMBL/GenBank/DDBJ databases">
        <title>Genomic Encyclopedia of Type Strains, Phase IV (KMG-IV): sequencing the most valuable type-strain genomes for metagenomic binning, comparative biology and taxonomic classification.</title>
        <authorList>
            <person name="Goeker M."/>
        </authorList>
    </citation>
    <scope>NUCLEOTIDE SEQUENCE [LARGE SCALE GENOMIC DNA]</scope>
    <source>
        <strain evidence="8 9">DSM 29050</strain>
    </source>
</reference>
<dbReference type="RefSeq" id="WP_183942194.1">
    <property type="nucleotide sequence ID" value="NZ_BAABBG010000022.1"/>
</dbReference>
<feature type="transmembrane region" description="Helical" evidence="7">
    <location>
        <begin position="140"/>
        <end position="159"/>
    </location>
</feature>
<accession>A0A840AZS7</accession>
<feature type="transmembrane region" description="Helical" evidence="7">
    <location>
        <begin position="396"/>
        <end position="414"/>
    </location>
</feature>
<dbReference type="NCBIfam" id="TIGR00797">
    <property type="entry name" value="matE"/>
    <property type="match status" value="1"/>
</dbReference>
<dbReference type="EMBL" id="JACIEA010000003">
    <property type="protein sequence ID" value="MBB3943909.1"/>
    <property type="molecule type" value="Genomic_DNA"/>
</dbReference>
<keyword evidence="6 7" id="KW-0472">Membrane</keyword>
<sequence>MSGAPAHQRDLTVGPVAKTLFLFALPSLGVNILQSINNSVNSVWIGRFLGEEALAASANAGLLMFLMFSTLFGFAMATTILIARNMGRRDIEAVRRIMGTAISTFFIAGIIFAIAGWIFAPHMLHLMGTPDRAYPLALSYLRVIFLTMPTSFVMVLLSSSLRGVGDSVTPFWNTVLNVGLDIVLNPLFILGFGPIPAMGIAGSALATVVAGIISVALLLRKIYALDLTIRLRGAELKWLRPDGAFLKPIARMGLPMGLTMIIMSGSAVVMIGLVNREGVDTTAAFGVMNQFWSYVQMPAVAVGSAVSAMVAQNIGANKWSRVSHIVWSGIAINLLMSGVLIGLMTIFARPLLELFLPGGSPAVDIAIHINHIIGWSFILMGVSVVVTFAVRANGAVMAPLLILIFSAVIVRFSIGFGLYDSVGADAIWAAFIATSITSCLLSIGYYVHGGWKSAKPMTMGEAASPRPAVE</sequence>
<evidence type="ECO:0000256" key="1">
    <source>
        <dbReference type="ARBA" id="ARBA00004429"/>
    </source>
</evidence>
<feature type="transmembrane region" description="Helical" evidence="7">
    <location>
        <begin position="294"/>
        <end position="314"/>
    </location>
</feature>
<keyword evidence="3" id="KW-1003">Cell membrane</keyword>
<dbReference type="GO" id="GO:0015297">
    <property type="term" value="F:antiporter activity"/>
    <property type="evidence" value="ECO:0007669"/>
    <property type="project" value="InterPro"/>
</dbReference>
<dbReference type="PIRSF" id="PIRSF006603">
    <property type="entry name" value="DinF"/>
    <property type="match status" value="1"/>
</dbReference>
<dbReference type="InterPro" id="IPR052031">
    <property type="entry name" value="Membrane_Transporter-Flippase"/>
</dbReference>
<feature type="transmembrane region" description="Helical" evidence="7">
    <location>
        <begin position="171"/>
        <end position="192"/>
    </location>
</feature>
<feature type="transmembrane region" description="Helical" evidence="7">
    <location>
        <begin position="198"/>
        <end position="219"/>
    </location>
</feature>
<evidence type="ECO:0000256" key="7">
    <source>
        <dbReference type="SAM" id="Phobius"/>
    </source>
</evidence>
<evidence type="ECO:0000256" key="3">
    <source>
        <dbReference type="ARBA" id="ARBA00022475"/>
    </source>
</evidence>
<dbReference type="GO" id="GO:0042910">
    <property type="term" value="F:xenobiotic transmembrane transporter activity"/>
    <property type="evidence" value="ECO:0007669"/>
    <property type="project" value="InterPro"/>
</dbReference>
<keyword evidence="5 7" id="KW-1133">Transmembrane helix</keyword>
<feature type="transmembrane region" description="Helical" evidence="7">
    <location>
        <begin position="97"/>
        <end position="120"/>
    </location>
</feature>
<evidence type="ECO:0000256" key="6">
    <source>
        <dbReference type="ARBA" id="ARBA00023136"/>
    </source>
</evidence>
<feature type="transmembrane region" description="Helical" evidence="7">
    <location>
        <begin position="426"/>
        <end position="447"/>
    </location>
</feature>
<feature type="transmembrane region" description="Helical" evidence="7">
    <location>
        <begin position="368"/>
        <end position="389"/>
    </location>
</feature>